<comment type="similarity">
    <text evidence="1">Belongs to the SRR1 family.</text>
</comment>
<comment type="caution">
    <text evidence="3">The sequence shown here is derived from an EMBL/GenBank/DDBJ whole genome shotgun (WGS) entry which is preliminary data.</text>
</comment>
<accession>A0AA39FQG3</accession>
<evidence type="ECO:0000313" key="4">
    <source>
        <dbReference type="Proteomes" id="UP001168990"/>
    </source>
</evidence>
<dbReference type="GO" id="GO:0005634">
    <property type="term" value="C:nucleus"/>
    <property type="evidence" value="ECO:0007669"/>
    <property type="project" value="TreeGrafter"/>
</dbReference>
<proteinExistence type="inferred from homology"/>
<keyword evidence="4" id="KW-1185">Reference proteome</keyword>
<evidence type="ECO:0000313" key="3">
    <source>
        <dbReference type="EMBL" id="KAK0173808.1"/>
    </source>
</evidence>
<evidence type="ECO:0000259" key="2">
    <source>
        <dbReference type="Pfam" id="PF07985"/>
    </source>
</evidence>
<evidence type="ECO:0000256" key="1">
    <source>
        <dbReference type="ARBA" id="ARBA00009856"/>
    </source>
</evidence>
<feature type="domain" description="SRR1-like" evidence="2">
    <location>
        <begin position="86"/>
        <end position="244"/>
    </location>
</feature>
<gene>
    <name evidence="3" type="ORF">PV328_006952</name>
</gene>
<dbReference type="InterPro" id="IPR012942">
    <property type="entry name" value="SRR1-like"/>
</dbReference>
<dbReference type="EMBL" id="JAQQBS010000002">
    <property type="protein sequence ID" value="KAK0173808.1"/>
    <property type="molecule type" value="Genomic_DNA"/>
</dbReference>
<sequence>MATALTILMPGLDEFQVVTRRRRPGRRFFGNRLLGQFRHRIEPDINIEQVLRQVLDAVIAIRNSPYRQILYNGLAESLSMLDVDVIPEIVCYGLGNFSENRSAKYQLAALLTMKSRYRSRVHIYDPIFFPKEIEVLKTLGLIIIETNEEAKRKAGDNITLFYMPHCYKGLVANCIYANWGEKINNCILMTNSFTEMSDDIIGDDADLRDAVELIRRINPYTSEIALEEKFDAAREAFHCTSIHIFPNELINNVPDGFWTPLAAAPYHYQGIEHGREHNRD</sequence>
<dbReference type="Proteomes" id="UP001168990">
    <property type="component" value="Unassembled WGS sequence"/>
</dbReference>
<dbReference type="PANTHER" id="PTHR28626">
    <property type="entry name" value="SRR1-LIKE PROTEIN"/>
    <property type="match status" value="1"/>
</dbReference>
<dbReference type="AlphaFoldDB" id="A0AA39FQG3"/>
<dbReference type="GO" id="GO:0005737">
    <property type="term" value="C:cytoplasm"/>
    <property type="evidence" value="ECO:0007669"/>
    <property type="project" value="TreeGrafter"/>
</dbReference>
<dbReference type="InterPro" id="IPR040044">
    <property type="entry name" value="SRR1L"/>
</dbReference>
<dbReference type="PANTHER" id="PTHR28626:SF3">
    <property type="entry name" value="SRR1-LIKE PROTEIN"/>
    <property type="match status" value="1"/>
</dbReference>
<protein>
    <recommendedName>
        <fullName evidence="2">SRR1-like domain-containing protein</fullName>
    </recommendedName>
</protein>
<reference evidence="3" key="2">
    <citation type="submission" date="2023-03" db="EMBL/GenBank/DDBJ databases">
        <authorList>
            <person name="Inwood S.N."/>
            <person name="Skelly J.G."/>
            <person name="Guhlin J."/>
            <person name="Harrop T.W.R."/>
            <person name="Goldson S.G."/>
            <person name="Dearden P.K."/>
        </authorList>
    </citation>
    <scope>NUCLEOTIDE SEQUENCE</scope>
    <source>
        <strain evidence="3">Irish</strain>
        <tissue evidence="3">Whole body</tissue>
    </source>
</reference>
<organism evidence="3 4">
    <name type="scientific">Microctonus aethiopoides</name>
    <dbReference type="NCBI Taxonomy" id="144406"/>
    <lineage>
        <taxon>Eukaryota</taxon>
        <taxon>Metazoa</taxon>
        <taxon>Ecdysozoa</taxon>
        <taxon>Arthropoda</taxon>
        <taxon>Hexapoda</taxon>
        <taxon>Insecta</taxon>
        <taxon>Pterygota</taxon>
        <taxon>Neoptera</taxon>
        <taxon>Endopterygota</taxon>
        <taxon>Hymenoptera</taxon>
        <taxon>Apocrita</taxon>
        <taxon>Ichneumonoidea</taxon>
        <taxon>Braconidae</taxon>
        <taxon>Euphorinae</taxon>
        <taxon>Microctonus</taxon>
    </lineage>
</organism>
<name>A0AA39FQG3_9HYME</name>
<reference evidence="3" key="1">
    <citation type="journal article" date="2023" name="bioRxiv">
        <title>Scaffold-level genome assemblies of two parasitoid biocontrol wasps reveal the parthenogenesis mechanism and an associated novel virus.</title>
        <authorList>
            <person name="Inwood S."/>
            <person name="Skelly J."/>
            <person name="Guhlin J."/>
            <person name="Harrop T."/>
            <person name="Goldson S."/>
            <person name="Dearden P."/>
        </authorList>
    </citation>
    <scope>NUCLEOTIDE SEQUENCE</scope>
    <source>
        <strain evidence="3">Irish</strain>
        <tissue evidence="3">Whole body</tissue>
    </source>
</reference>
<dbReference type="Pfam" id="PF07985">
    <property type="entry name" value="SRR1"/>
    <property type="match status" value="1"/>
</dbReference>